<reference evidence="1 2" key="1">
    <citation type="submission" date="2017-01" db="EMBL/GenBank/DDBJ databases">
        <authorList>
            <person name="Mah S.A."/>
            <person name="Swanson W.J."/>
            <person name="Moy G.W."/>
            <person name="Vacquier V.D."/>
        </authorList>
    </citation>
    <scope>NUCLEOTIDE SEQUENCE [LARGE SCALE GENOMIC DNA]</scope>
    <source>
        <strain evidence="1 2">DSM 22694</strain>
    </source>
</reference>
<keyword evidence="2" id="KW-1185">Reference proteome</keyword>
<gene>
    <name evidence="1" type="ORF">RS694_17700</name>
</gene>
<dbReference type="AlphaFoldDB" id="A0A1P8KDR7"/>
<organism evidence="1 2">
    <name type="scientific">Rhodoferax saidenbachensis</name>
    <dbReference type="NCBI Taxonomy" id="1484693"/>
    <lineage>
        <taxon>Bacteria</taxon>
        <taxon>Pseudomonadati</taxon>
        <taxon>Pseudomonadota</taxon>
        <taxon>Betaproteobacteria</taxon>
        <taxon>Burkholderiales</taxon>
        <taxon>Comamonadaceae</taxon>
        <taxon>Rhodoferax</taxon>
    </lineage>
</organism>
<evidence type="ECO:0000313" key="1">
    <source>
        <dbReference type="EMBL" id="APW44180.1"/>
    </source>
</evidence>
<dbReference type="EMBL" id="CP019239">
    <property type="protein sequence ID" value="APW44180.1"/>
    <property type="molecule type" value="Genomic_DNA"/>
</dbReference>
<dbReference type="SUPFAM" id="SSF102588">
    <property type="entry name" value="LmbE-like"/>
    <property type="match status" value="1"/>
</dbReference>
<accession>A0A1P8KDR7</accession>
<dbReference type="GO" id="GO:0016811">
    <property type="term" value="F:hydrolase activity, acting on carbon-nitrogen (but not peptide) bonds, in linear amides"/>
    <property type="evidence" value="ECO:0007669"/>
    <property type="project" value="TreeGrafter"/>
</dbReference>
<dbReference type="InterPro" id="IPR003737">
    <property type="entry name" value="GlcNAc_PI_deacetylase-related"/>
</dbReference>
<dbReference type="InterPro" id="IPR024078">
    <property type="entry name" value="LmbE-like_dom_sf"/>
</dbReference>
<name>A0A1P8KDR7_9BURK</name>
<proteinExistence type="predicted"/>
<dbReference type="PANTHER" id="PTHR12993">
    <property type="entry name" value="N-ACETYLGLUCOSAMINYL-PHOSPHATIDYLINOSITOL DE-N-ACETYLASE-RELATED"/>
    <property type="match status" value="1"/>
</dbReference>
<dbReference type="KEGG" id="rsb:RS694_17700"/>
<sequence length="226" mass="24407">MVVNSVLVVAAHPDDEVLGCGATMARHRAEGARVTVLLLADGVGARDPVDRARELAARQAAARHACGELGVTDLSLLAYPDNRMDQVALLDIVQDIEKIIRTCQPDIVYTHHAGDVNIDHRRVHDAVVAACRPLPDFCVRQLLFFETPSSTEWRPAASFPPFAPDWFVDVSDYLPQKLAALGAYGGEMRAFPHPRSAEAVTHLAGWRGASVGVAAAEAFELGRAII</sequence>
<dbReference type="PANTHER" id="PTHR12993:SF11">
    <property type="entry name" value="N-ACETYLGLUCOSAMINYL-PHOSPHATIDYLINOSITOL DE-N-ACETYLASE"/>
    <property type="match status" value="1"/>
</dbReference>
<dbReference type="Proteomes" id="UP000186110">
    <property type="component" value="Chromosome"/>
</dbReference>
<evidence type="ECO:0000313" key="2">
    <source>
        <dbReference type="Proteomes" id="UP000186110"/>
    </source>
</evidence>
<protein>
    <submittedName>
        <fullName evidence="1">GlcNAc-PI de-N-acetylase</fullName>
    </submittedName>
</protein>
<dbReference type="Gene3D" id="3.40.50.10320">
    <property type="entry name" value="LmbE-like"/>
    <property type="match status" value="1"/>
</dbReference>
<dbReference type="eggNOG" id="COG2120">
    <property type="taxonomic scope" value="Bacteria"/>
</dbReference>
<dbReference type="Pfam" id="PF02585">
    <property type="entry name" value="PIG-L"/>
    <property type="match status" value="1"/>
</dbReference>
<dbReference type="STRING" id="1484693.RS694_17700"/>